<evidence type="ECO:0000313" key="8">
    <source>
        <dbReference type="EMBL" id="NWJ68465.1"/>
    </source>
</evidence>
<proteinExistence type="predicted"/>
<feature type="domain" description="PpiC" evidence="6">
    <location>
        <begin position="2"/>
        <end position="92"/>
    </location>
</feature>
<dbReference type="EMBL" id="JACASV010000005">
    <property type="protein sequence ID" value="NWJ42880.1"/>
    <property type="molecule type" value="Genomic_DNA"/>
</dbReference>
<dbReference type="Proteomes" id="UP000554454">
    <property type="component" value="Unassembled WGS sequence"/>
</dbReference>
<evidence type="ECO:0000256" key="2">
    <source>
        <dbReference type="ARBA" id="ARBA00013194"/>
    </source>
</evidence>
<dbReference type="SUPFAM" id="SSF54534">
    <property type="entry name" value="FKBP-like"/>
    <property type="match status" value="1"/>
</dbReference>
<dbReference type="InterPro" id="IPR000297">
    <property type="entry name" value="PPIase_PpiC"/>
</dbReference>
<evidence type="ECO:0000313" key="9">
    <source>
        <dbReference type="Proteomes" id="UP000523105"/>
    </source>
</evidence>
<evidence type="ECO:0000256" key="1">
    <source>
        <dbReference type="ARBA" id="ARBA00000971"/>
    </source>
</evidence>
<dbReference type="InterPro" id="IPR046357">
    <property type="entry name" value="PPIase_dom_sf"/>
</dbReference>
<evidence type="ECO:0000259" key="6">
    <source>
        <dbReference type="PROSITE" id="PS50198"/>
    </source>
</evidence>
<dbReference type="AlphaFoldDB" id="A0A7K4MMT8"/>
<accession>A0A7K4MMT8</accession>
<dbReference type="Proteomes" id="UP000523105">
    <property type="component" value="Unassembled WGS sequence"/>
</dbReference>
<comment type="catalytic activity">
    <reaction evidence="1">
        <text>[protein]-peptidylproline (omega=180) = [protein]-peptidylproline (omega=0)</text>
        <dbReference type="Rhea" id="RHEA:16237"/>
        <dbReference type="Rhea" id="RHEA-COMP:10747"/>
        <dbReference type="Rhea" id="RHEA-COMP:10748"/>
        <dbReference type="ChEBI" id="CHEBI:83833"/>
        <dbReference type="ChEBI" id="CHEBI:83834"/>
        <dbReference type="EC" id="5.2.1.8"/>
    </reaction>
</comment>
<dbReference type="PROSITE" id="PS50198">
    <property type="entry name" value="PPIC_PPIASE_2"/>
    <property type="match status" value="1"/>
</dbReference>
<evidence type="ECO:0000256" key="3">
    <source>
        <dbReference type="ARBA" id="ARBA00022729"/>
    </source>
</evidence>
<dbReference type="Gene3D" id="3.10.50.40">
    <property type="match status" value="1"/>
</dbReference>
<dbReference type="InterPro" id="IPR050245">
    <property type="entry name" value="PrsA_foldase"/>
</dbReference>
<dbReference type="PANTHER" id="PTHR47245">
    <property type="entry name" value="PEPTIDYLPROLYL ISOMERASE"/>
    <property type="match status" value="1"/>
</dbReference>
<name>A0A7K4MMT8_9ARCH</name>
<keyword evidence="4" id="KW-0697">Rotamase</keyword>
<keyword evidence="5 7" id="KW-0413">Isomerase</keyword>
<reference evidence="9 10" key="1">
    <citation type="journal article" date="2019" name="Environ. Microbiol.">
        <title>Genomics insights into ecotype formation of ammonia-oxidizing archaea in the deep ocean.</title>
        <authorList>
            <person name="Wang Y."/>
            <person name="Huang J.M."/>
            <person name="Cui G.J."/>
            <person name="Nunoura T."/>
            <person name="Takaki Y."/>
            <person name="Li W.L."/>
            <person name="Li J."/>
            <person name="Gao Z.M."/>
            <person name="Takai K."/>
            <person name="Zhang A.Q."/>
            <person name="Stepanauskas R."/>
        </authorList>
    </citation>
    <scope>NUCLEOTIDE SEQUENCE [LARGE SCALE GENOMIC DNA]</scope>
    <source>
        <strain evidence="8 10">D17</strain>
        <strain evidence="7 9">L15b</strain>
    </source>
</reference>
<evidence type="ECO:0000256" key="4">
    <source>
        <dbReference type="ARBA" id="ARBA00023110"/>
    </source>
</evidence>
<organism evidence="7 9">
    <name type="scientific">Marine Group I thaumarchaeote</name>
    <dbReference type="NCBI Taxonomy" id="2511932"/>
    <lineage>
        <taxon>Archaea</taxon>
        <taxon>Nitrososphaerota</taxon>
        <taxon>Marine Group I</taxon>
    </lineage>
</organism>
<protein>
    <recommendedName>
        <fullName evidence="2">peptidylprolyl isomerase</fullName>
        <ecNumber evidence="2">5.2.1.8</ecNumber>
    </recommendedName>
</protein>
<dbReference type="PANTHER" id="PTHR47245:SF1">
    <property type="entry name" value="FOLDASE PROTEIN PRSA"/>
    <property type="match status" value="1"/>
</dbReference>
<dbReference type="EMBL" id="JACATA010000010">
    <property type="protein sequence ID" value="NWJ68465.1"/>
    <property type="molecule type" value="Genomic_DNA"/>
</dbReference>
<dbReference type="Pfam" id="PF00639">
    <property type="entry name" value="Rotamase"/>
    <property type="match status" value="1"/>
</dbReference>
<reference evidence="7" key="2">
    <citation type="submission" date="2020-06" db="EMBL/GenBank/DDBJ databases">
        <authorList>
            <person name="Wang Y."/>
        </authorList>
    </citation>
    <scope>NUCLEOTIDE SEQUENCE</scope>
    <source>
        <strain evidence="8">D17</strain>
        <strain evidence="7">L15b</strain>
    </source>
</reference>
<dbReference type="EC" id="5.2.1.8" evidence="2"/>
<dbReference type="GO" id="GO:0003755">
    <property type="term" value="F:peptidyl-prolyl cis-trans isomerase activity"/>
    <property type="evidence" value="ECO:0007669"/>
    <property type="project" value="UniProtKB-KW"/>
</dbReference>
<sequence>MANKIKCSHILVQKQSEAIAILDKIRQGEKFGKLARELSVDSGSAKRDGNLGYFGRGKMVKEFETAAFNLEVGKISEPVKTQYGYHIIKRLS</sequence>
<evidence type="ECO:0000313" key="10">
    <source>
        <dbReference type="Proteomes" id="UP000554454"/>
    </source>
</evidence>
<evidence type="ECO:0000256" key="5">
    <source>
        <dbReference type="ARBA" id="ARBA00023235"/>
    </source>
</evidence>
<comment type="caution">
    <text evidence="7">The sequence shown here is derived from an EMBL/GenBank/DDBJ whole genome shotgun (WGS) entry which is preliminary data.</text>
</comment>
<evidence type="ECO:0000313" key="7">
    <source>
        <dbReference type="EMBL" id="NWJ42880.1"/>
    </source>
</evidence>
<keyword evidence="3" id="KW-0732">Signal</keyword>
<keyword evidence="10" id="KW-1185">Reference proteome</keyword>
<gene>
    <name evidence="8" type="ORF">HX834_03855</name>
    <name evidence="7" type="ORF">HX837_01470</name>
</gene>